<dbReference type="Proteomes" id="UP001055439">
    <property type="component" value="Chromosome 6"/>
</dbReference>
<dbReference type="SUPFAM" id="SSF54791">
    <property type="entry name" value="Eukaryotic type KH-domain (KH-domain type I)"/>
    <property type="match status" value="2"/>
</dbReference>
<feature type="compositionally biased region" description="Polar residues" evidence="3">
    <location>
        <begin position="643"/>
        <end position="652"/>
    </location>
</feature>
<feature type="compositionally biased region" description="Low complexity" evidence="3">
    <location>
        <begin position="596"/>
        <end position="609"/>
    </location>
</feature>
<evidence type="ECO:0000259" key="5">
    <source>
        <dbReference type="SMART" id="SM00322"/>
    </source>
</evidence>
<dbReference type="PANTHER" id="PTHR10288">
    <property type="entry name" value="KH DOMAIN CONTAINING RNA BINDING PROTEIN"/>
    <property type="match status" value="1"/>
</dbReference>
<evidence type="ECO:0000256" key="3">
    <source>
        <dbReference type="SAM" id="MobiDB-lite"/>
    </source>
</evidence>
<keyword evidence="4" id="KW-1133">Transmembrane helix</keyword>
<feature type="region of interest" description="Disordered" evidence="3">
    <location>
        <begin position="400"/>
        <end position="507"/>
    </location>
</feature>
<dbReference type="InterPro" id="IPR036612">
    <property type="entry name" value="KH_dom_type_1_sf"/>
</dbReference>
<dbReference type="OrthoDB" id="5204190at2759"/>
<evidence type="ECO:0000313" key="7">
    <source>
        <dbReference type="Proteomes" id="UP001055439"/>
    </source>
</evidence>
<keyword evidence="4" id="KW-0812">Transmembrane</keyword>
<dbReference type="PROSITE" id="PS50084">
    <property type="entry name" value="KH_TYPE_1"/>
    <property type="match status" value="2"/>
</dbReference>
<evidence type="ECO:0000256" key="2">
    <source>
        <dbReference type="PROSITE-ProRule" id="PRU00117"/>
    </source>
</evidence>
<dbReference type="GO" id="GO:0003723">
    <property type="term" value="F:RNA binding"/>
    <property type="evidence" value="ECO:0007669"/>
    <property type="project" value="UniProtKB-UniRule"/>
</dbReference>
<feature type="compositionally biased region" description="Polar residues" evidence="3">
    <location>
        <begin position="610"/>
        <end position="621"/>
    </location>
</feature>
<dbReference type="SMART" id="SM00322">
    <property type="entry name" value="KH"/>
    <property type="match status" value="2"/>
</dbReference>
<dbReference type="AlphaFoldDB" id="A0A9E7GAV0"/>
<feature type="compositionally biased region" description="Polar residues" evidence="3">
    <location>
        <begin position="466"/>
        <end position="480"/>
    </location>
</feature>
<feature type="compositionally biased region" description="Basic and acidic residues" evidence="3">
    <location>
        <begin position="80"/>
        <end position="89"/>
    </location>
</feature>
<keyword evidence="7" id="KW-1185">Reference proteome</keyword>
<keyword evidence="1" id="KW-0677">Repeat</keyword>
<dbReference type="Pfam" id="PF00013">
    <property type="entry name" value="KH_1"/>
    <property type="match status" value="2"/>
</dbReference>
<sequence>MADELHYSSRPDSKRKFDDPAAGAGPSPPARRTTGFSAPIASPSPDGPPQPPSYNSVPPPLDGIQLAKQRAQEIAARLFSDAEAKRPRVDNGGGADDSRDTGFSSSATDHTQKPLNQPIPSQIGMTAQSVPVYGYQGSSKKIEIPNGRVGVIIGKSGETIKYLQAQSGAKIQVTRDMDADPNSQTRSVELMGTSEQISRAEQLINDVLSEADAGASGVIAGRKHGGVQPGAEQFQMNVPNNKVGLVIGKGGETIKNMQARSGARIQVIPLHLPPGDTSTERTVYIDGTKEQIEAAKQLVNEVISEGLFYVICCLNNFQQAVMQLLWVVDNAYVRTYISRYESVLDGAVVEGRSIACVGAPTLCEGVGNSILVFVGLSLKLHKFTLSIMYMQNRVRNPAMAGGYPQQGYHPPRPQTSWGPAGTPPMQQPGYGYMPPGAYPGPPPQYNVPQPPYAGYPPPSSAGFSSGWDQTSNQPGQQTAPGTGYDYYNQQSQQQQQPYGGSSAPAGNTSYNYGQMSYGDAAYSQTTVGQQQSYGQDGYSSGYSAPAPQTGYSQPAPNVQTGYDQQSYGSTPGYGSMSNLSQDGSASAYGAQGMSTQAPPAQQAPSSQPSDVQGYTGQPINNSSSSYPSQATSPSGYGIPPTSQPGYGSQPPTMTGYGQAAAPSYGQPSQVQKPPGTQAVYGQGQQQALSTPSGYMQAAPVQSGYGQPPTSQSGYGQQQSYGVQTHNQPGYSQQQQQPYGDSYAGGGYSQPAAYSNDNAAAHGTYDASAATPAVSTGAAAISRTYQFWHFGLKCLIVFRMMSCNLDYRTNEIPITDADDGADLLRRIKSDLDWSNHSRRVVSQTGLCPINSIWTGDGLDGLVLYKRTKPGFTDGRVRGQGGDRGGMIQRTAALGRSGKRIHRESTQEWKRRGRTKKGCGSMVGRGGHPVFCARRRSARGCPRTILGKGSVFLFGFVPKRFLSFFFANYRQSSCSVFLSEREGGGGGRTVFSFSLIVIVFVNQAPFEVLFTALVRFLLPFCLVDLCRKVFFFFILLSTHTSFVLILEKSLSLSLSLSLDLDLCNLQSILVCNFF</sequence>
<feature type="transmembrane region" description="Helical" evidence="4">
    <location>
        <begin position="988"/>
        <end position="1015"/>
    </location>
</feature>
<dbReference type="InterPro" id="IPR004088">
    <property type="entry name" value="KH_dom_type_1"/>
</dbReference>
<feature type="compositionally biased region" description="Polar residues" evidence="3">
    <location>
        <begin position="682"/>
        <end position="693"/>
    </location>
</feature>
<gene>
    <name evidence="6" type="ORF">MUK42_22916</name>
</gene>
<feature type="domain" description="K Homology" evidence="5">
    <location>
        <begin position="136"/>
        <end position="209"/>
    </location>
</feature>
<feature type="domain" description="K Homology" evidence="5">
    <location>
        <begin position="230"/>
        <end position="304"/>
    </location>
</feature>
<feature type="compositionally biased region" description="Polar residues" evidence="3">
    <location>
        <begin position="101"/>
        <end position="122"/>
    </location>
</feature>
<feature type="region of interest" description="Disordered" evidence="3">
    <location>
        <begin position="1"/>
        <end position="122"/>
    </location>
</feature>
<feature type="region of interest" description="Disordered" evidence="3">
    <location>
        <begin position="531"/>
        <end position="749"/>
    </location>
</feature>
<dbReference type="Gene3D" id="3.30.1370.10">
    <property type="entry name" value="K Homology domain, type 1"/>
    <property type="match status" value="2"/>
</dbReference>
<feature type="compositionally biased region" description="Pro residues" evidence="3">
    <location>
        <begin position="45"/>
        <end position="61"/>
    </location>
</feature>
<proteinExistence type="predicted"/>
<evidence type="ECO:0000256" key="4">
    <source>
        <dbReference type="SAM" id="Phobius"/>
    </source>
</evidence>
<feature type="compositionally biased region" description="Low complexity" evidence="3">
    <location>
        <begin position="531"/>
        <end position="543"/>
    </location>
</feature>
<feature type="transmembrane region" description="Helical" evidence="4">
    <location>
        <begin position="1027"/>
        <end position="1044"/>
    </location>
</feature>
<keyword evidence="4" id="KW-0472">Membrane</keyword>
<name>A0A9E7GAV0_9LILI</name>
<dbReference type="InterPro" id="IPR004087">
    <property type="entry name" value="KH_dom"/>
</dbReference>
<evidence type="ECO:0000313" key="6">
    <source>
        <dbReference type="EMBL" id="URE09257.1"/>
    </source>
</evidence>
<keyword evidence="2" id="KW-0694">RNA-binding</keyword>
<feature type="compositionally biased region" description="Low complexity" evidence="3">
    <location>
        <begin position="622"/>
        <end position="634"/>
    </location>
</feature>
<accession>A0A9E7GAV0</accession>
<reference evidence="6" key="1">
    <citation type="submission" date="2022-05" db="EMBL/GenBank/DDBJ databases">
        <title>The Musa troglodytarum L. genome provides insights into the mechanism of non-climacteric behaviour and enrichment of carotenoids.</title>
        <authorList>
            <person name="Wang J."/>
        </authorList>
    </citation>
    <scope>NUCLEOTIDE SEQUENCE</scope>
    <source>
        <tissue evidence="6">Leaf</tissue>
    </source>
</reference>
<evidence type="ECO:0000256" key="1">
    <source>
        <dbReference type="ARBA" id="ARBA00022737"/>
    </source>
</evidence>
<dbReference type="EMBL" id="CP097508">
    <property type="protein sequence ID" value="URE09257.1"/>
    <property type="molecule type" value="Genomic_DNA"/>
</dbReference>
<protein>
    <submittedName>
        <fullName evidence="6">Far upstream element-binding protein</fullName>
    </submittedName>
</protein>
<feature type="compositionally biased region" description="Low complexity" evidence="3">
    <location>
        <begin position="705"/>
        <end position="741"/>
    </location>
</feature>
<feature type="compositionally biased region" description="Basic and acidic residues" evidence="3">
    <location>
        <begin position="1"/>
        <end position="19"/>
    </location>
</feature>
<feature type="compositionally biased region" description="Polar residues" evidence="3">
    <location>
        <begin position="549"/>
        <end position="569"/>
    </location>
</feature>
<feature type="compositionally biased region" description="Pro residues" evidence="3">
    <location>
        <begin position="436"/>
        <end position="459"/>
    </location>
</feature>
<organism evidence="6 7">
    <name type="scientific">Musa troglodytarum</name>
    <name type="common">fe'i banana</name>
    <dbReference type="NCBI Taxonomy" id="320322"/>
    <lineage>
        <taxon>Eukaryota</taxon>
        <taxon>Viridiplantae</taxon>
        <taxon>Streptophyta</taxon>
        <taxon>Embryophyta</taxon>
        <taxon>Tracheophyta</taxon>
        <taxon>Spermatophyta</taxon>
        <taxon>Magnoliopsida</taxon>
        <taxon>Liliopsida</taxon>
        <taxon>Zingiberales</taxon>
        <taxon>Musaceae</taxon>
        <taxon>Musa</taxon>
    </lineage>
</organism>
<feature type="compositionally biased region" description="Polar residues" evidence="3">
    <location>
        <begin position="575"/>
        <end position="584"/>
    </location>
</feature>